<name>A0A7W3TR47_9LACO</name>
<keyword evidence="2" id="KW-1185">Reference proteome</keyword>
<organism evidence="1 2">
    <name type="scientific">Limosilactobacillus albertensis</name>
    <dbReference type="NCBI Taxonomy" id="2759752"/>
    <lineage>
        <taxon>Bacteria</taxon>
        <taxon>Bacillati</taxon>
        <taxon>Bacillota</taxon>
        <taxon>Bacilli</taxon>
        <taxon>Lactobacillales</taxon>
        <taxon>Lactobacillaceae</taxon>
        <taxon>Limosilactobacillus</taxon>
    </lineage>
</organism>
<dbReference type="RefSeq" id="WP_182597998.1">
    <property type="nucleotide sequence ID" value="NZ_JACIVC010000052.1"/>
</dbReference>
<proteinExistence type="predicted"/>
<dbReference type="EMBL" id="JACIVC010000052">
    <property type="protein sequence ID" value="MBB1069377.1"/>
    <property type="molecule type" value="Genomic_DNA"/>
</dbReference>
<dbReference type="Proteomes" id="UP000518316">
    <property type="component" value="Unassembled WGS sequence"/>
</dbReference>
<gene>
    <name evidence="1" type="ORF">H5S40_04300</name>
</gene>
<comment type="caution">
    <text evidence="1">The sequence shown here is derived from an EMBL/GenBank/DDBJ whole genome shotgun (WGS) entry which is preliminary data.</text>
</comment>
<reference evidence="1 2" key="1">
    <citation type="submission" date="2020-07" db="EMBL/GenBank/DDBJ databases">
        <title>Description of Limosilactobacillus balticus sp. nov., Limosilactobacillus agrestis sp. nov., Limosilactobacillus albertensis sp. nov., Limosilactobacillus rudii sp. nov., Limosilactobacillus fastidiosus sp. nov., five novel Limosilactobacillus species isolated from the vertebrate gastrointestinal tract, and proposal of 6 subspecies of Limosilactobacillus reuteri adapted to the gastrointestinal tract of specific vertebrate hosts.</title>
        <authorList>
            <person name="Li F."/>
            <person name="Cheng C."/>
            <person name="Zheng J."/>
            <person name="Quevedo R.M."/>
            <person name="Li J."/>
            <person name="Roos S."/>
            <person name="Gaenzle M.G."/>
            <person name="Walter J."/>
        </authorList>
    </citation>
    <scope>NUCLEOTIDE SEQUENCE [LARGE SCALE GENOMIC DNA]</scope>
    <source>
        <strain evidence="1 2">RRLNB_1_1</strain>
    </source>
</reference>
<accession>A0A7W3TR47</accession>
<evidence type="ECO:0000313" key="1">
    <source>
        <dbReference type="EMBL" id="MBB1069377.1"/>
    </source>
</evidence>
<protein>
    <submittedName>
        <fullName evidence="1">Uncharacterized protein</fullName>
    </submittedName>
</protein>
<evidence type="ECO:0000313" key="2">
    <source>
        <dbReference type="Proteomes" id="UP000518316"/>
    </source>
</evidence>
<dbReference type="AlphaFoldDB" id="A0A7W3TR47"/>
<sequence>MMDGTGFEWQQAVNTKQDLFLDCFKQANQLSTAKNLPIAVVNRNYELVGMYFSKSAYQKHIQVTKELADEIKLLQEHRRNDA</sequence>